<evidence type="ECO:0000313" key="11">
    <source>
        <dbReference type="Proteomes" id="UP000241201"/>
    </source>
</evidence>
<evidence type="ECO:0000256" key="4">
    <source>
        <dbReference type="ARBA" id="ARBA00023139"/>
    </source>
</evidence>
<dbReference type="RefSeq" id="WP_106988755.1">
    <property type="nucleotide sequence ID" value="NZ_DAWBWI010000319.1"/>
</dbReference>
<feature type="lipid moiety-binding region" description="S-diacylglycerol cysteine" evidence="7">
    <location>
        <position position="20"/>
    </location>
</feature>
<evidence type="ECO:0000256" key="5">
    <source>
        <dbReference type="ARBA" id="ARBA00023288"/>
    </source>
</evidence>
<accession>A0A2T3FM69</accession>
<proteinExistence type="inferred from homology"/>
<dbReference type="PANTHER" id="PTHR30429:SF0">
    <property type="entry name" value="METHIONINE-BINDING LIPOPROTEIN METQ"/>
    <property type="match status" value="1"/>
</dbReference>
<evidence type="ECO:0000256" key="7">
    <source>
        <dbReference type="PIRSR" id="PIRSR002854-1"/>
    </source>
</evidence>
<evidence type="ECO:0000313" key="9">
    <source>
        <dbReference type="EMBL" id="MCB8611001.1"/>
    </source>
</evidence>
<comment type="caution">
    <text evidence="10">The sequence shown here is derived from an EMBL/GenBank/DDBJ whole genome shotgun (WGS) entry which is preliminary data.</text>
</comment>
<evidence type="ECO:0000256" key="3">
    <source>
        <dbReference type="ARBA" id="ARBA00023136"/>
    </source>
</evidence>
<dbReference type="Pfam" id="PF03180">
    <property type="entry name" value="Lipoprotein_9"/>
    <property type="match status" value="1"/>
</dbReference>
<keyword evidence="4" id="KW-0564">Palmitate</keyword>
<dbReference type="PIRSF" id="PIRSF002854">
    <property type="entry name" value="MetQ"/>
    <property type="match status" value="1"/>
</dbReference>
<name>A0A2T3FM69_9FIRM</name>
<dbReference type="PROSITE" id="PS51257">
    <property type="entry name" value="PROKAR_LIPOPROTEIN"/>
    <property type="match status" value="1"/>
</dbReference>
<reference evidence="10" key="2">
    <citation type="journal article" date="2019" name="Int. J. Syst. Evol. Microbiol.">
        <title>Faecalibacillus intestinalis gen. nov., sp. nov. and Faecalibacillus faecis sp. nov., isolated from human faeces.</title>
        <authorList>
            <person name="Seo B."/>
            <person name="Jeon K."/>
            <person name="Baek I."/>
            <person name="Lee Y.M."/>
            <person name="Baek K."/>
            <person name="Ko G."/>
        </authorList>
    </citation>
    <scope>NUCLEOTIDE SEQUENCE</scope>
    <source>
        <strain evidence="10">SNUG30370</strain>
    </source>
</reference>
<evidence type="ECO:0000256" key="2">
    <source>
        <dbReference type="ARBA" id="ARBA00022729"/>
    </source>
</evidence>
<sequence length="273" mass="29903">MKKGIKLLLSAAFALSIVGCAGNSSSDEKTIKVGATAIPHAEILNDVVKDELEKEGYTLEVTEFTDYVTPNTALEDGDLDANYFQTLAYLKEQNKERKLHLKAVAGVHYEAMALYSENLKSLDDLKDGATIAVPNDGSNESRALALLAKNNLIELNDDALYTASSITSNPHNYKIEELEAANLPNNLPDVDVAVINGNYALEHNLGDSANVLLTESFTDEEAQPYINYLVVKEGNENTAKTKVLKKALQSKKVKNYIKKYKGSVKDVFTDPTK</sequence>
<evidence type="ECO:0000313" key="10">
    <source>
        <dbReference type="EMBL" id="PST36369.1"/>
    </source>
</evidence>
<reference evidence="11" key="1">
    <citation type="submission" date="2018-03" db="EMBL/GenBank/DDBJ databases">
        <title>Lachnoclostridium SNUG30370 gen.nov., sp.nov., isolated from human faeces.</title>
        <authorList>
            <person name="Seo B."/>
            <person name="Jeon K."/>
            <person name="Ko G."/>
        </authorList>
    </citation>
    <scope>NUCLEOTIDE SEQUENCE [LARGE SCALE GENOMIC DNA]</scope>
    <source>
        <strain evidence="11">SNUG30370</strain>
    </source>
</reference>
<evidence type="ECO:0000256" key="6">
    <source>
        <dbReference type="PIRNR" id="PIRNR002854"/>
    </source>
</evidence>
<feature type="chain" id="PRO_5038552219" description="Lipoprotein" evidence="8">
    <location>
        <begin position="22"/>
        <end position="273"/>
    </location>
</feature>
<dbReference type="Proteomes" id="UP001198439">
    <property type="component" value="Unassembled WGS sequence"/>
</dbReference>
<evidence type="ECO:0000256" key="1">
    <source>
        <dbReference type="ARBA" id="ARBA00004635"/>
    </source>
</evidence>
<dbReference type="AlphaFoldDB" id="A0A2T3FM69"/>
<keyword evidence="2 8" id="KW-0732">Signal</keyword>
<feature type="signal peptide" evidence="8">
    <location>
        <begin position="1"/>
        <end position="21"/>
    </location>
</feature>
<dbReference type="EMBL" id="PYLP01000023">
    <property type="protein sequence ID" value="PST36369.1"/>
    <property type="molecule type" value="Genomic_DNA"/>
</dbReference>
<dbReference type="InterPro" id="IPR004872">
    <property type="entry name" value="Lipoprotein_NlpA"/>
</dbReference>
<dbReference type="Gene3D" id="3.40.190.10">
    <property type="entry name" value="Periplasmic binding protein-like II"/>
    <property type="match status" value="2"/>
</dbReference>
<keyword evidence="11" id="KW-1185">Reference proteome</keyword>
<comment type="similarity">
    <text evidence="6">Belongs to the nlpA lipoprotein family.</text>
</comment>
<evidence type="ECO:0000256" key="8">
    <source>
        <dbReference type="SAM" id="SignalP"/>
    </source>
</evidence>
<dbReference type="Proteomes" id="UP000241201">
    <property type="component" value="Unassembled WGS sequence"/>
</dbReference>
<reference evidence="9" key="3">
    <citation type="submission" date="2021-10" db="EMBL/GenBank/DDBJ databases">
        <title>Collection of gut derived symbiotic bacterial strains cultured from healthy donors.</title>
        <authorList>
            <person name="Lin H."/>
            <person name="Littmann E."/>
            <person name="Kohout C."/>
            <person name="Pamer E.G."/>
        </authorList>
    </citation>
    <scope>NUCLEOTIDE SEQUENCE</scope>
    <source>
        <strain evidence="9">DFI.4.48</strain>
    </source>
</reference>
<keyword evidence="5 6" id="KW-0449">Lipoprotein</keyword>
<gene>
    <name evidence="10" type="ORF">C7U55_11915</name>
    <name evidence="9" type="ORF">LJD69_10420</name>
</gene>
<dbReference type="EMBL" id="JAJDKZ010000032">
    <property type="protein sequence ID" value="MCB8611001.1"/>
    <property type="molecule type" value="Genomic_DNA"/>
</dbReference>
<protein>
    <recommendedName>
        <fullName evidence="6">Lipoprotein</fullName>
    </recommendedName>
</protein>
<keyword evidence="3" id="KW-0472">Membrane</keyword>
<dbReference type="PANTHER" id="PTHR30429">
    <property type="entry name" value="D-METHIONINE-BINDING LIPOPROTEIN METQ"/>
    <property type="match status" value="1"/>
</dbReference>
<organism evidence="10 11">
    <name type="scientific">Faecalibacillus faecis</name>
    <dbReference type="NCBI Taxonomy" id="1982628"/>
    <lineage>
        <taxon>Bacteria</taxon>
        <taxon>Bacillati</taxon>
        <taxon>Bacillota</taxon>
        <taxon>Erysipelotrichia</taxon>
        <taxon>Erysipelotrichales</taxon>
        <taxon>Coprobacillaceae</taxon>
        <taxon>Faecalibacillus</taxon>
    </lineage>
</organism>
<dbReference type="GO" id="GO:0016020">
    <property type="term" value="C:membrane"/>
    <property type="evidence" value="ECO:0007669"/>
    <property type="project" value="UniProtKB-SubCell"/>
</dbReference>
<comment type="subcellular location">
    <subcellularLocation>
        <location evidence="1">Membrane</location>
        <topology evidence="1">Lipid-anchor</topology>
    </subcellularLocation>
</comment>
<dbReference type="SUPFAM" id="SSF53850">
    <property type="entry name" value="Periplasmic binding protein-like II"/>
    <property type="match status" value="1"/>
</dbReference>
<dbReference type="GeneID" id="77471790"/>